<dbReference type="GO" id="GO:0016887">
    <property type="term" value="F:ATP hydrolysis activity"/>
    <property type="evidence" value="ECO:0007669"/>
    <property type="project" value="InterPro"/>
</dbReference>
<reference evidence="4 5" key="2">
    <citation type="journal article" date="2018" name="J. Invertebr. Pathol.">
        <title>'Candidatus Aquirickettsiella gammari' (Gammaproteobacteria: Legionellales: Coxiellaceae): A bacterial pathogen of the freshwater crustacean Gammarus fossarum (Malacostraca: Amphipoda).</title>
        <authorList>
            <person name="Bojko J."/>
            <person name="Dunn A.M."/>
            <person name="Stebbing P.D."/>
            <person name="van Aerle R."/>
            <person name="Bacela-Spychalska K."/>
            <person name="Bean T.P."/>
            <person name="Urrutia A."/>
            <person name="Stentiford G.D."/>
        </authorList>
    </citation>
    <scope>NUCLEOTIDE SEQUENCE [LARGE SCALE GENOMIC DNA]</scope>
    <source>
        <strain evidence="4">RA15029</strain>
    </source>
</reference>
<comment type="similarity">
    <text evidence="1 2">Belongs to the GSP E family.</text>
</comment>
<dbReference type="Pfam" id="PF00437">
    <property type="entry name" value="T2SSE"/>
    <property type="match status" value="1"/>
</dbReference>
<evidence type="ECO:0000256" key="2">
    <source>
        <dbReference type="RuleBase" id="RU366071"/>
    </source>
</evidence>
<keyword evidence="2" id="KW-0067">ATP-binding</keyword>
<keyword evidence="2" id="KW-0547">Nucleotide-binding</keyword>
<comment type="caution">
    <text evidence="4">The sequence shown here is derived from an EMBL/GenBank/DDBJ whole genome shotgun (WGS) entry which is preliminary data.</text>
</comment>
<dbReference type="CDD" id="cd01130">
    <property type="entry name" value="VirB11-like_ATPase"/>
    <property type="match status" value="1"/>
</dbReference>
<evidence type="ECO:0000313" key="5">
    <source>
        <dbReference type="Proteomes" id="UP000226429"/>
    </source>
</evidence>
<dbReference type="PANTHER" id="PTHR30486">
    <property type="entry name" value="TWITCHING MOTILITY PROTEIN PILT"/>
    <property type="match status" value="1"/>
</dbReference>
<organism evidence="4 5">
    <name type="scientific">Candidatus Aquirickettsiella gammari</name>
    <dbReference type="NCBI Taxonomy" id="2016198"/>
    <lineage>
        <taxon>Bacteria</taxon>
        <taxon>Pseudomonadati</taxon>
        <taxon>Pseudomonadota</taxon>
        <taxon>Gammaproteobacteria</taxon>
        <taxon>Legionellales</taxon>
        <taxon>Coxiellaceae</taxon>
        <taxon>Candidatus Aquirickettsiella</taxon>
    </lineage>
</organism>
<feature type="domain" description="Bacterial type II secretion system protein E" evidence="3">
    <location>
        <begin position="13"/>
        <end position="311"/>
    </location>
</feature>
<accession>A0A370CFA6</accession>
<dbReference type="Gene3D" id="3.30.450.90">
    <property type="match status" value="1"/>
</dbReference>
<name>A0A370CFA6_9COXI</name>
<evidence type="ECO:0000259" key="3">
    <source>
        <dbReference type="Pfam" id="PF00437"/>
    </source>
</evidence>
<dbReference type="GO" id="GO:0005524">
    <property type="term" value="F:ATP binding"/>
    <property type="evidence" value="ECO:0007669"/>
    <property type="project" value="UniProtKB-UniRule"/>
</dbReference>
<dbReference type="GO" id="GO:0044097">
    <property type="term" value="P:secretion by the type IV secretion system"/>
    <property type="evidence" value="ECO:0007669"/>
    <property type="project" value="InterPro"/>
</dbReference>
<dbReference type="Gene3D" id="3.40.50.300">
    <property type="entry name" value="P-loop containing nucleotide triphosphate hydrolases"/>
    <property type="match status" value="1"/>
</dbReference>
<protein>
    <recommendedName>
        <fullName evidence="2">Type IV secretion system protein</fullName>
    </recommendedName>
</protein>
<proteinExistence type="inferred from homology"/>
<comment type="function">
    <text evidence="2">Part of the Type IV secretion system.</text>
</comment>
<sequence length="335" mass="37793">MGSYAPDSSGLLAPIQAWLDDSEVSEILLNKPGEIYVEKCGKLQKYEVPEFDQRSVMRLFQLIANENAQEISEKKPLLSASLQDGSRLQIVLPPTAKYHTLSIRRKIVRNFSLEDYEKIQFYQNAVAFDVKADHFSQLGDEKQLVLLYQQKNWAEFVKCAIKLKKNMVISGGTSSGKTTFLNACLRHIPLSERIILLEDAREIDIPHPNQVSLLSSKGDQGLAKVSMQDLVQCCLRLRPDRIIVGEVRGREIVDFLSASSTGHEGSLTSIHANNPRIAFMRMTQLYKQNNVPSMSDQDILREINEVVDIIIQVGKGAHGRHIQSVYYKYGQLPHA</sequence>
<dbReference type="AlphaFoldDB" id="A0A370CFA6"/>
<dbReference type="Proteomes" id="UP000226429">
    <property type="component" value="Unassembled WGS sequence"/>
</dbReference>
<dbReference type="InterPro" id="IPR014155">
    <property type="entry name" value="VirB11"/>
</dbReference>
<dbReference type="NCBIfam" id="TIGR02788">
    <property type="entry name" value="VirB11"/>
    <property type="match status" value="1"/>
</dbReference>
<gene>
    <name evidence="4" type="primary">virB11</name>
    <name evidence="4" type="ORF">CFE62_006795</name>
</gene>
<keyword evidence="5" id="KW-1185">Reference proteome</keyword>
<dbReference type="SUPFAM" id="SSF52540">
    <property type="entry name" value="P-loop containing nucleoside triphosphate hydrolases"/>
    <property type="match status" value="1"/>
</dbReference>
<dbReference type="InterPro" id="IPR027417">
    <property type="entry name" value="P-loop_NTPase"/>
</dbReference>
<dbReference type="PANTHER" id="PTHR30486:SF6">
    <property type="entry name" value="TYPE IV PILUS RETRACTATION ATPASE PILT"/>
    <property type="match status" value="1"/>
</dbReference>
<reference evidence="4 5" key="1">
    <citation type="journal article" date="2017" name="Int. J. Syst. Evol. Microbiol.">
        <title>Aquarickettsiella crustaci n. gen. n. sp. (Gammaproteobacteria: Legionellales: Coxiellaceae); a bacterial pathogen of the freshwater crustacean: Gammarus fossarum (Malacostraca: Amphipoda).</title>
        <authorList>
            <person name="Bojko J."/>
            <person name="Dunn A.M."/>
            <person name="Stebbing P.D."/>
            <person name="Van Aerle R."/>
            <person name="Bacela-Spychalska K."/>
            <person name="Bean T.P."/>
            <person name="Stentiford G.D."/>
        </authorList>
    </citation>
    <scope>NUCLEOTIDE SEQUENCE [LARGE SCALE GENOMIC DNA]</scope>
    <source>
        <strain evidence="4">RA15029</strain>
    </source>
</reference>
<evidence type="ECO:0000313" key="4">
    <source>
        <dbReference type="EMBL" id="RDH39868.1"/>
    </source>
</evidence>
<dbReference type="GO" id="GO:0043684">
    <property type="term" value="C:type IV secretion system complex"/>
    <property type="evidence" value="ECO:0007669"/>
    <property type="project" value="UniProtKB-UniRule"/>
</dbReference>
<evidence type="ECO:0000256" key="1">
    <source>
        <dbReference type="ARBA" id="ARBA00006611"/>
    </source>
</evidence>
<dbReference type="InterPro" id="IPR001482">
    <property type="entry name" value="T2SS/T4SS_dom"/>
</dbReference>
<dbReference type="EMBL" id="NMOS02000031">
    <property type="protein sequence ID" value="RDH39868.1"/>
    <property type="molecule type" value="Genomic_DNA"/>
</dbReference>
<dbReference type="InterPro" id="IPR050921">
    <property type="entry name" value="T4SS_GSP_E_ATPase"/>
</dbReference>